<dbReference type="InterPro" id="IPR016032">
    <property type="entry name" value="Sig_transdc_resp-reg_C-effctor"/>
</dbReference>
<keyword evidence="3" id="KW-1185">Reference proteome</keyword>
<evidence type="ECO:0000313" key="2">
    <source>
        <dbReference type="EMBL" id="NMH24240.1"/>
    </source>
</evidence>
<protein>
    <recommendedName>
        <fullName evidence="1">HTH luxR-type domain-containing protein</fullName>
    </recommendedName>
</protein>
<name>A0ABX1QT85_9FLAO</name>
<dbReference type="InterPro" id="IPR000792">
    <property type="entry name" value="Tscrpt_reg_LuxR_C"/>
</dbReference>
<gene>
    <name evidence="2" type="ORF">G6042_03050</name>
</gene>
<proteinExistence type="predicted"/>
<sequence>MEDDGINSKASAEEISAAITSLITDEFFKKLVAYTIKRLLFQFQIVYDPDKGFKGNMAEDIVSNLFSSFLNDGGRNWYKNKFPDFKKQFYSALDSEISNIVYGNFVKTENIEIDDTSSVIDFASMESIELYNHCISHLEKSGADIDELLVFECIAKGMARREIAEELKIPPENVTIIRKRLDRKINPLRKQLESSWT</sequence>
<dbReference type="EMBL" id="JAAMPT010000197">
    <property type="protein sequence ID" value="NMH24240.1"/>
    <property type="molecule type" value="Genomic_DNA"/>
</dbReference>
<dbReference type="SUPFAM" id="SSF46894">
    <property type="entry name" value="C-terminal effector domain of the bipartite response regulators"/>
    <property type="match status" value="1"/>
</dbReference>
<organism evidence="2 3">
    <name type="scientific">Flavobacterium solisilvae</name>
    <dbReference type="NCBI Taxonomy" id="1852019"/>
    <lineage>
        <taxon>Bacteria</taxon>
        <taxon>Pseudomonadati</taxon>
        <taxon>Bacteroidota</taxon>
        <taxon>Flavobacteriia</taxon>
        <taxon>Flavobacteriales</taxon>
        <taxon>Flavobacteriaceae</taxon>
        <taxon>Flavobacterium</taxon>
    </lineage>
</organism>
<comment type="caution">
    <text evidence="2">The sequence shown here is derived from an EMBL/GenBank/DDBJ whole genome shotgun (WGS) entry which is preliminary data.</text>
</comment>
<evidence type="ECO:0000313" key="3">
    <source>
        <dbReference type="Proteomes" id="UP000767947"/>
    </source>
</evidence>
<evidence type="ECO:0000259" key="1">
    <source>
        <dbReference type="Pfam" id="PF00196"/>
    </source>
</evidence>
<reference evidence="2 3" key="1">
    <citation type="submission" date="2020-02" db="EMBL/GenBank/DDBJ databases">
        <title>Flavobacterium sp. genome.</title>
        <authorList>
            <person name="Jung H.S."/>
            <person name="Baek J.H."/>
            <person name="Jeon C.O."/>
        </authorList>
    </citation>
    <scope>NUCLEOTIDE SEQUENCE [LARGE SCALE GENOMIC DNA]</scope>
    <source>
        <strain evidence="2 3">SE-s27</strain>
    </source>
</reference>
<accession>A0ABX1QT85</accession>
<dbReference type="RefSeq" id="WP_169522826.1">
    <property type="nucleotide sequence ID" value="NZ_JAAMPT010000197.1"/>
</dbReference>
<dbReference type="Pfam" id="PF00196">
    <property type="entry name" value="GerE"/>
    <property type="match status" value="1"/>
</dbReference>
<dbReference type="Proteomes" id="UP000767947">
    <property type="component" value="Unassembled WGS sequence"/>
</dbReference>
<feature type="domain" description="HTH luxR-type" evidence="1">
    <location>
        <begin position="147"/>
        <end position="186"/>
    </location>
</feature>